<evidence type="ECO:0000256" key="1">
    <source>
        <dbReference type="ARBA" id="ARBA00000493"/>
    </source>
</evidence>
<evidence type="ECO:0000256" key="10">
    <source>
        <dbReference type="PIRSR" id="PIRSR604808-3"/>
    </source>
</evidence>
<dbReference type="OMA" id="NICDQDR"/>
<evidence type="ECO:0000313" key="13">
    <source>
        <dbReference type="Proteomes" id="UP000472272"/>
    </source>
</evidence>
<evidence type="ECO:0000256" key="2">
    <source>
        <dbReference type="ARBA" id="ARBA00007092"/>
    </source>
</evidence>
<reference evidence="12" key="2">
    <citation type="submission" date="2025-08" db="UniProtKB">
        <authorList>
            <consortium name="Ensembl"/>
        </authorList>
    </citation>
    <scope>IDENTIFICATION</scope>
</reference>
<dbReference type="CDD" id="cd09076">
    <property type="entry name" value="L1-EN"/>
    <property type="match status" value="1"/>
</dbReference>
<feature type="domain" description="Endonuclease/exonuclease/phosphatase" evidence="11">
    <location>
        <begin position="13"/>
        <end position="173"/>
    </location>
</feature>
<evidence type="ECO:0000256" key="4">
    <source>
        <dbReference type="ARBA" id="ARBA00022723"/>
    </source>
</evidence>
<reference evidence="12 13" key="1">
    <citation type="journal article" date="2019" name="Proc. Natl. Acad. Sci. U.S.A.">
        <title>Regulatory changes in pterin and carotenoid genes underlie balanced color polymorphisms in the wall lizard.</title>
        <authorList>
            <person name="Andrade P."/>
            <person name="Pinho C."/>
            <person name="Perez I de Lanuza G."/>
            <person name="Afonso S."/>
            <person name="Brejcha J."/>
            <person name="Rubin C.J."/>
            <person name="Wallerman O."/>
            <person name="Pereira P."/>
            <person name="Sabatino S.J."/>
            <person name="Bellati A."/>
            <person name="Pellitteri-Rosa D."/>
            <person name="Bosakova Z."/>
            <person name="Bunikis I."/>
            <person name="Carretero M.A."/>
            <person name="Feiner N."/>
            <person name="Marsik P."/>
            <person name="Pauperio F."/>
            <person name="Salvi D."/>
            <person name="Soler L."/>
            <person name="While G.M."/>
            <person name="Uller T."/>
            <person name="Font E."/>
            <person name="Andersson L."/>
            <person name="Carneiro M."/>
        </authorList>
    </citation>
    <scope>NUCLEOTIDE SEQUENCE</scope>
</reference>
<dbReference type="AlphaFoldDB" id="A0A670K1T8"/>
<dbReference type="GO" id="GO:0003906">
    <property type="term" value="F:DNA-(apurinic or apyrimidinic site) endonuclease activity"/>
    <property type="evidence" value="ECO:0007669"/>
    <property type="project" value="TreeGrafter"/>
</dbReference>
<dbReference type="GO" id="GO:0008081">
    <property type="term" value="F:phosphoric diester hydrolase activity"/>
    <property type="evidence" value="ECO:0007669"/>
    <property type="project" value="TreeGrafter"/>
</dbReference>
<dbReference type="SUPFAM" id="SSF56219">
    <property type="entry name" value="DNase I-like"/>
    <property type="match status" value="1"/>
</dbReference>
<keyword evidence="8" id="KW-0234">DNA repair</keyword>
<feature type="site" description="Transition state stabilizer" evidence="10">
    <location>
        <position position="147"/>
    </location>
</feature>
<dbReference type="Ensembl" id="ENSPMRT00000033413.1">
    <property type="protein sequence ID" value="ENSPMRP00000031498.1"/>
    <property type="gene ID" value="ENSPMRG00000020408.1"/>
</dbReference>
<organism evidence="12 13">
    <name type="scientific">Podarcis muralis</name>
    <name type="common">Wall lizard</name>
    <name type="synonym">Lacerta muralis</name>
    <dbReference type="NCBI Taxonomy" id="64176"/>
    <lineage>
        <taxon>Eukaryota</taxon>
        <taxon>Metazoa</taxon>
        <taxon>Chordata</taxon>
        <taxon>Craniata</taxon>
        <taxon>Vertebrata</taxon>
        <taxon>Euteleostomi</taxon>
        <taxon>Lepidosauria</taxon>
        <taxon>Squamata</taxon>
        <taxon>Bifurcata</taxon>
        <taxon>Unidentata</taxon>
        <taxon>Episquamata</taxon>
        <taxon>Laterata</taxon>
        <taxon>Lacertibaenia</taxon>
        <taxon>Lacertidae</taxon>
        <taxon>Podarcis</taxon>
    </lineage>
</organism>
<dbReference type="Gene3D" id="3.60.10.10">
    <property type="entry name" value="Endonuclease/exonuclease/phosphatase"/>
    <property type="match status" value="1"/>
</dbReference>
<keyword evidence="7 9" id="KW-0460">Magnesium</keyword>
<feature type="binding site" evidence="9">
    <location>
        <position position="147"/>
    </location>
    <ligand>
        <name>Mg(2+)</name>
        <dbReference type="ChEBI" id="CHEBI:18420"/>
        <label>1</label>
    </ligand>
</feature>
<dbReference type="GO" id="GO:0006284">
    <property type="term" value="P:base-excision repair"/>
    <property type="evidence" value="ECO:0007669"/>
    <property type="project" value="TreeGrafter"/>
</dbReference>
<keyword evidence="9" id="KW-0464">Manganese</keyword>
<dbReference type="InterPro" id="IPR005135">
    <property type="entry name" value="Endo/exonuclease/phosphatase"/>
</dbReference>
<accession>A0A670K1T8</accession>
<evidence type="ECO:0000313" key="12">
    <source>
        <dbReference type="Ensembl" id="ENSPMRP00000031498.1"/>
    </source>
</evidence>
<feature type="binding site" evidence="9">
    <location>
        <position position="45"/>
    </location>
    <ligand>
        <name>Mg(2+)</name>
        <dbReference type="ChEBI" id="CHEBI:18420"/>
        <label>1</label>
    </ligand>
</feature>
<dbReference type="GeneTree" id="ENSGT00960000189322"/>
<keyword evidence="6" id="KW-0378">Hydrolase</keyword>
<evidence type="ECO:0000256" key="3">
    <source>
        <dbReference type="ARBA" id="ARBA00012115"/>
    </source>
</evidence>
<protein>
    <recommendedName>
        <fullName evidence="3">exodeoxyribonuclease III</fullName>
        <ecNumber evidence="3">3.1.11.2</ecNumber>
    </recommendedName>
</protein>
<dbReference type="InterPro" id="IPR036691">
    <property type="entry name" value="Endo/exonu/phosph_ase_sf"/>
</dbReference>
<keyword evidence="5" id="KW-0227">DNA damage</keyword>
<dbReference type="GO" id="GO:0005634">
    <property type="term" value="C:nucleus"/>
    <property type="evidence" value="ECO:0007669"/>
    <property type="project" value="TreeGrafter"/>
</dbReference>
<dbReference type="Pfam" id="PF03372">
    <property type="entry name" value="Exo_endo_phos"/>
    <property type="match status" value="1"/>
</dbReference>
<dbReference type="EC" id="3.1.11.2" evidence="3"/>
<sequence>TNRQTGPMSLTLLTWNVNGLNEKSKRNKIEKVLRNKKCDVICCQETHVAKKHKHILVNKKLGVEFINSEVNKKRGLVIYVKEKLEPKLIYKDEEGRILGVQITHQGERINVVSIYAPNTNQIEFYRKLEQVLLELENHNLIVLGDMNGVPEPEIDRSEKKRKRNQGKLPKTFDDLQENLDLIDIWRFKNPTEKQFTHFSGQYLGVS</sequence>
<feature type="binding site" evidence="9">
    <location>
        <position position="145"/>
    </location>
    <ligand>
        <name>Mg(2+)</name>
        <dbReference type="ChEBI" id="CHEBI:18420"/>
        <label>1</label>
    </ligand>
</feature>
<dbReference type="GO" id="GO:0046872">
    <property type="term" value="F:metal ion binding"/>
    <property type="evidence" value="ECO:0007669"/>
    <property type="project" value="UniProtKB-KW"/>
</dbReference>
<evidence type="ECO:0000256" key="6">
    <source>
        <dbReference type="ARBA" id="ARBA00022801"/>
    </source>
</evidence>
<evidence type="ECO:0000256" key="9">
    <source>
        <dbReference type="PIRSR" id="PIRSR604808-2"/>
    </source>
</evidence>
<evidence type="ECO:0000256" key="5">
    <source>
        <dbReference type="ARBA" id="ARBA00022763"/>
    </source>
</evidence>
<evidence type="ECO:0000256" key="7">
    <source>
        <dbReference type="ARBA" id="ARBA00022842"/>
    </source>
</evidence>
<evidence type="ECO:0000256" key="8">
    <source>
        <dbReference type="ARBA" id="ARBA00023204"/>
    </source>
</evidence>
<dbReference type="Proteomes" id="UP000472272">
    <property type="component" value="Chromosome 2"/>
</dbReference>
<name>A0A670K1T8_PODMU</name>
<dbReference type="PANTHER" id="PTHR22748:SF27">
    <property type="entry name" value="DNA-(APURINIC OR APYRIMIDINIC SITE) ENDONUCLEASE 2"/>
    <property type="match status" value="1"/>
</dbReference>
<dbReference type="GO" id="GO:0008311">
    <property type="term" value="F:double-stranded DNA 3'-5' DNA exonuclease activity"/>
    <property type="evidence" value="ECO:0007669"/>
    <property type="project" value="UniProtKB-EC"/>
</dbReference>
<comment type="similarity">
    <text evidence="2">Belongs to the DNA repair enzymes AP/ExoA family.</text>
</comment>
<keyword evidence="4 9" id="KW-0479">Metal-binding</keyword>
<proteinExistence type="inferred from homology"/>
<dbReference type="PANTHER" id="PTHR22748">
    <property type="entry name" value="AP ENDONUCLEASE"/>
    <property type="match status" value="1"/>
</dbReference>
<feature type="binding site" evidence="9">
    <location>
        <position position="16"/>
    </location>
    <ligand>
        <name>Mg(2+)</name>
        <dbReference type="ChEBI" id="CHEBI:18420"/>
        <label>1</label>
    </ligand>
</feature>
<evidence type="ECO:0000259" key="11">
    <source>
        <dbReference type="Pfam" id="PF03372"/>
    </source>
</evidence>
<comment type="catalytic activity">
    <reaction evidence="1">
        <text>Exonucleolytic cleavage in the 3'- to 5'-direction to yield nucleoside 5'-phosphates.</text>
        <dbReference type="EC" id="3.1.11.2"/>
    </reaction>
</comment>
<keyword evidence="13" id="KW-1185">Reference proteome</keyword>
<comment type="cofactor">
    <cofactor evidence="9">
        <name>Mg(2+)</name>
        <dbReference type="ChEBI" id="CHEBI:18420"/>
    </cofactor>
    <cofactor evidence="9">
        <name>Mn(2+)</name>
        <dbReference type="ChEBI" id="CHEBI:29035"/>
    </cofactor>
    <text evidence="9">Probably binds two magnesium or manganese ions per subunit.</text>
</comment>
<reference evidence="12" key="3">
    <citation type="submission" date="2025-09" db="UniProtKB">
        <authorList>
            <consortium name="Ensembl"/>
        </authorList>
    </citation>
    <scope>IDENTIFICATION</scope>
</reference>
<dbReference type="InterPro" id="IPR004808">
    <property type="entry name" value="AP_endonuc_1"/>
</dbReference>